<evidence type="ECO:0000313" key="5">
    <source>
        <dbReference type="EMBL" id="MFC6037671.1"/>
    </source>
</evidence>
<dbReference type="InterPro" id="IPR029064">
    <property type="entry name" value="Ribosomal_eL30-like_sf"/>
</dbReference>
<name>A0ABW1L3F0_9PROT</name>
<dbReference type="InterPro" id="IPR029028">
    <property type="entry name" value="Alpha/beta_knot_MTases"/>
</dbReference>
<dbReference type="PANTHER" id="PTHR46429">
    <property type="entry name" value="23S RRNA (GUANOSINE-2'-O-)-METHYLTRANSFERASE RLMB"/>
    <property type="match status" value="1"/>
</dbReference>
<protein>
    <submittedName>
        <fullName evidence="5">23S rRNA (Guanosine(2251)-2'-O)-methyltransferase RlmB</fullName>
    </submittedName>
</protein>
<evidence type="ECO:0000259" key="4">
    <source>
        <dbReference type="SMART" id="SM00967"/>
    </source>
</evidence>
<feature type="region of interest" description="Disordered" evidence="3">
    <location>
        <begin position="1"/>
        <end position="45"/>
    </location>
</feature>
<evidence type="ECO:0000313" key="6">
    <source>
        <dbReference type="Proteomes" id="UP001596116"/>
    </source>
</evidence>
<gene>
    <name evidence="5" type="primary">rlmB</name>
    <name evidence="5" type="ORF">ACFMB1_19110</name>
</gene>
<dbReference type="CDD" id="cd18103">
    <property type="entry name" value="SpoU-like_RlmB"/>
    <property type="match status" value="1"/>
</dbReference>
<organism evidence="5 6">
    <name type="scientific">Hyphococcus aureus</name>
    <dbReference type="NCBI Taxonomy" id="2666033"/>
    <lineage>
        <taxon>Bacteria</taxon>
        <taxon>Pseudomonadati</taxon>
        <taxon>Pseudomonadota</taxon>
        <taxon>Alphaproteobacteria</taxon>
        <taxon>Parvularculales</taxon>
        <taxon>Parvularculaceae</taxon>
        <taxon>Hyphococcus</taxon>
    </lineage>
</organism>
<sequence>MTQKHRAKPRKKTRKDGAAPGPGSDRGARPGPAPRNKGTVPKGQDGVWLYGRHAVAAALANPGRKINRVFATKNAADWLKDHGAAGAALARLEDIKPDEIDRLLHDGAVHQGLAALAEDLPRARLEDVCAPAEKHAPVLILDQITDPQNIGAMFRAAAAFGAKAVIVQDRRTPPLSGALAKAAAGAIEILPCIEVVNIARAIEALQEMGYFCAGLAGEAQTEIAALPDAPLALVMGAEGAGLRRLVAEKCDQLFRIPIAPDMESLNVSTAAAVSLYEVRRRIAP</sequence>
<keyword evidence="6" id="KW-1185">Reference proteome</keyword>
<accession>A0ABW1L3F0</accession>
<dbReference type="PANTHER" id="PTHR46429:SF1">
    <property type="entry name" value="23S RRNA (GUANOSINE-2'-O-)-METHYLTRANSFERASE RLMB"/>
    <property type="match status" value="1"/>
</dbReference>
<dbReference type="InterPro" id="IPR029026">
    <property type="entry name" value="tRNA_m1G_MTases_N"/>
</dbReference>
<dbReference type="Proteomes" id="UP001596116">
    <property type="component" value="Unassembled WGS sequence"/>
</dbReference>
<reference evidence="5 6" key="1">
    <citation type="submission" date="2024-09" db="EMBL/GenBank/DDBJ databases">
        <authorList>
            <person name="Zhang Z.-H."/>
        </authorList>
    </citation>
    <scope>NUCLEOTIDE SEQUENCE [LARGE SCALE GENOMIC DNA]</scope>
    <source>
        <strain evidence="5 6">HHTR114</strain>
    </source>
</reference>
<dbReference type="Gene3D" id="3.30.1330.30">
    <property type="match status" value="1"/>
</dbReference>
<comment type="caution">
    <text evidence="5">The sequence shown here is derived from an EMBL/GenBank/DDBJ whole genome shotgun (WGS) entry which is preliminary data.</text>
</comment>
<dbReference type="RefSeq" id="WP_379880937.1">
    <property type="nucleotide sequence ID" value="NZ_JBHPON010000003.1"/>
</dbReference>
<evidence type="ECO:0000256" key="2">
    <source>
        <dbReference type="ARBA" id="ARBA00022679"/>
    </source>
</evidence>
<evidence type="ECO:0000256" key="1">
    <source>
        <dbReference type="ARBA" id="ARBA00022603"/>
    </source>
</evidence>
<feature type="domain" description="RNA 2-O ribose methyltransferase substrate binding" evidence="4">
    <location>
        <begin position="48"/>
        <end position="123"/>
    </location>
</feature>
<dbReference type="InterPro" id="IPR013123">
    <property type="entry name" value="SpoU_subst-bd"/>
</dbReference>
<dbReference type="Gene3D" id="3.40.1280.10">
    <property type="match status" value="1"/>
</dbReference>
<keyword evidence="1" id="KW-0489">Methyltransferase</keyword>
<dbReference type="NCBIfam" id="TIGR00186">
    <property type="entry name" value="rRNA_methyl_3"/>
    <property type="match status" value="1"/>
</dbReference>
<keyword evidence="2" id="KW-0808">Transferase</keyword>
<dbReference type="Pfam" id="PF08032">
    <property type="entry name" value="SpoU_sub_bind"/>
    <property type="match status" value="1"/>
</dbReference>
<dbReference type="SUPFAM" id="SSF55315">
    <property type="entry name" value="L30e-like"/>
    <property type="match status" value="1"/>
</dbReference>
<dbReference type="SMART" id="SM00967">
    <property type="entry name" value="SpoU_sub_bind"/>
    <property type="match status" value="1"/>
</dbReference>
<dbReference type="EMBL" id="JBHPON010000003">
    <property type="protein sequence ID" value="MFC6037671.1"/>
    <property type="molecule type" value="Genomic_DNA"/>
</dbReference>
<dbReference type="Pfam" id="PF00588">
    <property type="entry name" value="SpoU_methylase"/>
    <property type="match status" value="1"/>
</dbReference>
<proteinExistence type="predicted"/>
<dbReference type="InterPro" id="IPR004441">
    <property type="entry name" value="rRNA_MeTrfase_TrmH"/>
</dbReference>
<dbReference type="SUPFAM" id="SSF75217">
    <property type="entry name" value="alpha/beta knot"/>
    <property type="match status" value="1"/>
</dbReference>
<evidence type="ECO:0000256" key="3">
    <source>
        <dbReference type="SAM" id="MobiDB-lite"/>
    </source>
</evidence>
<dbReference type="InterPro" id="IPR001537">
    <property type="entry name" value="SpoU_MeTrfase"/>
</dbReference>
<feature type="compositionally biased region" description="Basic residues" evidence="3">
    <location>
        <begin position="1"/>
        <end position="14"/>
    </location>
</feature>